<evidence type="ECO:0000256" key="1">
    <source>
        <dbReference type="ARBA" id="ARBA00010641"/>
    </source>
</evidence>
<comment type="caution">
    <text evidence="6">The sequence shown here is derived from an EMBL/GenBank/DDBJ whole genome shotgun (WGS) entry which is preliminary data.</text>
</comment>
<gene>
    <name evidence="6" type="ORF">J4709_47300</name>
</gene>
<dbReference type="InterPro" id="IPR013249">
    <property type="entry name" value="RNA_pol_sigma70_r4_t2"/>
</dbReference>
<sequence length="112" mass="11811">MKSTPAEDPRLDRLPPHELAAHMVSELGVGLAQLSALGAVERAMECEALSTIVRSLLGELAAARRAALIEARDSGMTLTQIAAELGVSVQAVSKAIKNLPGTGRSQPKEEKR</sequence>
<evidence type="ECO:0000256" key="3">
    <source>
        <dbReference type="ARBA" id="ARBA00023082"/>
    </source>
</evidence>
<evidence type="ECO:0000259" key="5">
    <source>
        <dbReference type="Pfam" id="PF08281"/>
    </source>
</evidence>
<dbReference type="Proteomes" id="UP000680206">
    <property type="component" value="Unassembled WGS sequence"/>
</dbReference>
<keyword evidence="2" id="KW-0805">Transcription regulation</keyword>
<dbReference type="RefSeq" id="WP_208252046.1">
    <property type="nucleotide sequence ID" value="NZ_JAGEPF010000043.1"/>
</dbReference>
<dbReference type="Gene3D" id="1.10.10.10">
    <property type="entry name" value="Winged helix-like DNA-binding domain superfamily/Winged helix DNA-binding domain"/>
    <property type="match status" value="1"/>
</dbReference>
<comment type="similarity">
    <text evidence="1">Belongs to the sigma-70 factor family. ECF subfamily.</text>
</comment>
<dbReference type="InterPro" id="IPR013324">
    <property type="entry name" value="RNA_pol_sigma_r3/r4-like"/>
</dbReference>
<dbReference type="InterPro" id="IPR036388">
    <property type="entry name" value="WH-like_DNA-bd_sf"/>
</dbReference>
<keyword evidence="7" id="KW-1185">Reference proteome</keyword>
<dbReference type="EMBL" id="JAGEPF010000043">
    <property type="protein sequence ID" value="MBO2465194.1"/>
    <property type="molecule type" value="Genomic_DNA"/>
</dbReference>
<accession>A0ABS3S877</accession>
<keyword evidence="4" id="KW-0804">Transcription</keyword>
<dbReference type="SUPFAM" id="SSF88659">
    <property type="entry name" value="Sigma3 and sigma4 domains of RNA polymerase sigma factors"/>
    <property type="match status" value="1"/>
</dbReference>
<proteinExistence type="inferred from homology"/>
<name>A0ABS3S877_9ACTN</name>
<organism evidence="6 7">
    <name type="scientific">Actinomadura violacea</name>
    <dbReference type="NCBI Taxonomy" id="2819934"/>
    <lineage>
        <taxon>Bacteria</taxon>
        <taxon>Bacillati</taxon>
        <taxon>Actinomycetota</taxon>
        <taxon>Actinomycetes</taxon>
        <taxon>Streptosporangiales</taxon>
        <taxon>Thermomonosporaceae</taxon>
        <taxon>Actinomadura</taxon>
    </lineage>
</organism>
<keyword evidence="3" id="KW-0731">Sigma factor</keyword>
<evidence type="ECO:0000313" key="7">
    <source>
        <dbReference type="Proteomes" id="UP000680206"/>
    </source>
</evidence>
<evidence type="ECO:0000256" key="2">
    <source>
        <dbReference type="ARBA" id="ARBA00023015"/>
    </source>
</evidence>
<dbReference type="Pfam" id="PF08281">
    <property type="entry name" value="Sigma70_r4_2"/>
    <property type="match status" value="1"/>
</dbReference>
<reference evidence="6 7" key="1">
    <citation type="submission" date="2021-03" db="EMBL/GenBank/DDBJ databases">
        <title>Actinomadura violae sp. nov., isolated from lichen in Thailand.</title>
        <authorList>
            <person name="Kanchanasin P."/>
            <person name="Saeng-In P."/>
            <person name="Phongsopitanun W."/>
            <person name="Yuki M."/>
            <person name="Kudo T."/>
            <person name="Ohkuma M."/>
            <person name="Tanasupawat S."/>
        </authorList>
    </citation>
    <scope>NUCLEOTIDE SEQUENCE [LARGE SCALE GENOMIC DNA]</scope>
    <source>
        <strain evidence="6 7">LCR2-06</strain>
    </source>
</reference>
<feature type="domain" description="RNA polymerase sigma factor 70 region 4 type 2" evidence="5">
    <location>
        <begin position="52"/>
        <end position="96"/>
    </location>
</feature>
<protein>
    <submittedName>
        <fullName evidence="6">Helix-turn-helix domain-containing protein</fullName>
    </submittedName>
</protein>
<evidence type="ECO:0000313" key="6">
    <source>
        <dbReference type="EMBL" id="MBO2465194.1"/>
    </source>
</evidence>
<evidence type="ECO:0000256" key="4">
    <source>
        <dbReference type="ARBA" id="ARBA00023163"/>
    </source>
</evidence>